<dbReference type="InterPro" id="IPR027417">
    <property type="entry name" value="P-loop_NTPase"/>
</dbReference>
<dbReference type="Proteomes" id="UP001165122">
    <property type="component" value="Unassembled WGS sequence"/>
</dbReference>
<dbReference type="PROSITE" id="PS51722">
    <property type="entry name" value="G_TR_2"/>
    <property type="match status" value="1"/>
</dbReference>
<evidence type="ECO:0000256" key="1">
    <source>
        <dbReference type="ARBA" id="ARBA00004229"/>
    </source>
</evidence>
<dbReference type="Pfam" id="PF00009">
    <property type="entry name" value="GTP_EFTU"/>
    <property type="match status" value="1"/>
</dbReference>
<keyword evidence="8" id="KW-1185">Reference proteome</keyword>
<dbReference type="OrthoDB" id="1727108at2759"/>
<accession>A0A9W7AWG4</accession>
<dbReference type="GO" id="GO:0009507">
    <property type="term" value="C:chloroplast"/>
    <property type="evidence" value="ECO:0007669"/>
    <property type="project" value="UniProtKB-SubCell"/>
</dbReference>
<comment type="similarity">
    <text evidence="2">Belongs to the TRAFAC class translation factor GTPase superfamily. Classic translation factor GTPase family. EF-Tu/EF-1A subfamily.</text>
</comment>
<evidence type="ECO:0000259" key="6">
    <source>
        <dbReference type="PROSITE" id="PS51722"/>
    </source>
</evidence>
<evidence type="ECO:0000313" key="8">
    <source>
        <dbReference type="Proteomes" id="UP001165122"/>
    </source>
</evidence>
<evidence type="ECO:0000256" key="4">
    <source>
        <dbReference type="ARBA" id="ARBA00022741"/>
    </source>
</evidence>
<dbReference type="InterPro" id="IPR009000">
    <property type="entry name" value="Transl_B-barrel_sf"/>
</dbReference>
<sequence length="654" mass="71985">MAAIVTQHTAYRILPPESDHSGAEYKRTLSHVVMHDKRFEELGGQLLYRLCKTGSCCYHLGVEDDGTHSLRKFDDLKKSFEVLCNLAEEFGAKVVPKVEDEEEENTNTLPSDLPADVRKQAAEIESRGGIVVWLKDEESAPPQNPQTPTKIEASLTDPLICRIIMHLTQVNESKGRERSASLSEVPSEDVFGDRIAASLRILVMGNVDAGKSTLVGALTTNSLDDGRGSCRLKIMKHRHEITSGRTSTVSSHTLGYTPGGQVKVSAHKVRTLTDEELVRGSERLINFTDLCGHEKYLKTTVYGMSAGMGDHSLIVVNARQPPTHMTHQHLNLASSNNIPSIIVLTKIDGCPAHALKNTVKEMKILLRRGDVNRVPFICRTTSDIDECLGKLGRLSPIIETSAVTGQGIDLLHYLLYRLPKRRQHEKKIGRPFEFLLEQVFNVPGVGAVASGFVNAGKLNVGGTIYVGPMDDGSYLKTMVKSAHIARTATGVVKAGQSACLALALSKSDKKKIRRGQVILAEPCEGITEFDAEICVLRGDQTTIRRNYQSYAHILMVRQSVTARKITLIDADGNETVTRILDEPGAENRNHEEGEDDVEGLILRPGCRARVTFTFGKRPEYVRSGMRMLFRDGRVRGVGIIKAVRSGELVKNNLG</sequence>
<dbReference type="SUPFAM" id="SSF50465">
    <property type="entry name" value="EF-Tu/eEF-1alpha/eIF2-gamma C-terminal domain"/>
    <property type="match status" value="1"/>
</dbReference>
<dbReference type="PANTHER" id="PTHR43721">
    <property type="entry name" value="ELONGATION FACTOR TU-RELATED"/>
    <property type="match status" value="1"/>
</dbReference>
<protein>
    <recommendedName>
        <fullName evidence="3">Elongation factor Tu, chloroplastic</fullName>
    </recommendedName>
</protein>
<dbReference type="Gene3D" id="3.40.50.300">
    <property type="entry name" value="P-loop containing nucleotide triphosphate hydrolases"/>
    <property type="match status" value="1"/>
</dbReference>
<dbReference type="InterPro" id="IPR050055">
    <property type="entry name" value="EF-Tu_GTPase"/>
</dbReference>
<dbReference type="InterPro" id="IPR000795">
    <property type="entry name" value="T_Tr_GTP-bd_dom"/>
</dbReference>
<feature type="domain" description="Tr-type G" evidence="6">
    <location>
        <begin position="196"/>
        <end position="424"/>
    </location>
</feature>
<reference evidence="8" key="1">
    <citation type="journal article" date="2023" name="Commun. Biol.">
        <title>Genome analysis of Parmales, the sister group of diatoms, reveals the evolutionary specialization of diatoms from phago-mixotrophs to photoautotrophs.</title>
        <authorList>
            <person name="Ban H."/>
            <person name="Sato S."/>
            <person name="Yoshikawa S."/>
            <person name="Yamada K."/>
            <person name="Nakamura Y."/>
            <person name="Ichinomiya M."/>
            <person name="Sato N."/>
            <person name="Blanc-Mathieu R."/>
            <person name="Endo H."/>
            <person name="Kuwata A."/>
            <person name="Ogata H."/>
        </authorList>
    </citation>
    <scope>NUCLEOTIDE SEQUENCE [LARGE SCALE GENOMIC DNA]</scope>
    <source>
        <strain evidence="8">NIES 3700</strain>
    </source>
</reference>
<dbReference type="GO" id="GO:0003924">
    <property type="term" value="F:GTPase activity"/>
    <property type="evidence" value="ECO:0007669"/>
    <property type="project" value="InterPro"/>
</dbReference>
<evidence type="ECO:0000256" key="5">
    <source>
        <dbReference type="ARBA" id="ARBA00023134"/>
    </source>
</evidence>
<dbReference type="CDD" id="cd03694">
    <property type="entry name" value="GTPBP_II"/>
    <property type="match status" value="1"/>
</dbReference>
<name>A0A9W7AWG4_9STRA</name>
<dbReference type="SUPFAM" id="SSF52540">
    <property type="entry name" value="P-loop containing nucleoside triphosphate hydrolases"/>
    <property type="match status" value="1"/>
</dbReference>
<organism evidence="7 8">
    <name type="scientific">Triparma laevis f. longispina</name>
    <dbReference type="NCBI Taxonomy" id="1714387"/>
    <lineage>
        <taxon>Eukaryota</taxon>
        <taxon>Sar</taxon>
        <taxon>Stramenopiles</taxon>
        <taxon>Ochrophyta</taxon>
        <taxon>Bolidophyceae</taxon>
        <taxon>Parmales</taxon>
        <taxon>Triparmaceae</taxon>
        <taxon>Triparma</taxon>
    </lineage>
</organism>
<evidence type="ECO:0000256" key="3">
    <source>
        <dbReference type="ARBA" id="ARBA00021392"/>
    </source>
</evidence>
<proteinExistence type="inferred from homology"/>
<keyword evidence="5" id="KW-0342">GTP-binding</keyword>
<keyword evidence="4" id="KW-0547">Nucleotide-binding</keyword>
<dbReference type="PANTHER" id="PTHR43721:SF9">
    <property type="entry name" value="GTP-BINDING PROTEIN 1"/>
    <property type="match status" value="1"/>
</dbReference>
<comment type="caution">
    <text evidence="7">The sequence shown here is derived from an EMBL/GenBank/DDBJ whole genome shotgun (WGS) entry which is preliminary data.</text>
</comment>
<dbReference type="EMBL" id="BRXW01000919">
    <property type="protein sequence ID" value="GMH79587.1"/>
    <property type="molecule type" value="Genomic_DNA"/>
</dbReference>
<comment type="subcellular location">
    <subcellularLocation>
        <location evidence="1">Plastid</location>
        <location evidence="1">Chloroplast</location>
    </subcellularLocation>
</comment>
<gene>
    <name evidence="7" type="ORF">TrLO_g6261</name>
</gene>
<evidence type="ECO:0000256" key="2">
    <source>
        <dbReference type="ARBA" id="ARBA00007249"/>
    </source>
</evidence>
<dbReference type="SUPFAM" id="SSF50447">
    <property type="entry name" value="Translation proteins"/>
    <property type="match status" value="1"/>
</dbReference>
<dbReference type="AlphaFoldDB" id="A0A9W7AWG4"/>
<dbReference type="GO" id="GO:0003746">
    <property type="term" value="F:translation elongation factor activity"/>
    <property type="evidence" value="ECO:0007669"/>
    <property type="project" value="TreeGrafter"/>
</dbReference>
<dbReference type="GO" id="GO:0005525">
    <property type="term" value="F:GTP binding"/>
    <property type="evidence" value="ECO:0007669"/>
    <property type="project" value="UniProtKB-KW"/>
</dbReference>
<dbReference type="InterPro" id="IPR009001">
    <property type="entry name" value="Transl_elong_EF1A/Init_IF2_C"/>
</dbReference>
<dbReference type="Gene3D" id="2.40.30.10">
    <property type="entry name" value="Translation factors"/>
    <property type="match status" value="1"/>
</dbReference>
<evidence type="ECO:0000313" key="7">
    <source>
        <dbReference type="EMBL" id="GMH79587.1"/>
    </source>
</evidence>